<dbReference type="Proteomes" id="UP000324513">
    <property type="component" value="Unassembled WGS sequence"/>
</dbReference>
<proteinExistence type="predicted"/>
<dbReference type="EMBL" id="VNHK01000027">
    <property type="protein sequence ID" value="TYO83768.1"/>
    <property type="molecule type" value="Genomic_DNA"/>
</dbReference>
<name>A0ABY3NAD2_ELIMR</name>
<accession>A0ABY3NAD2</accession>
<sequence>MKEIDFKTKQGTFKLVDGWPENYATFHGKDWLFSEHGTGCKIFYEIKNVEEYIGTVFYLDEDDFEDIMGKQKVYSCPQGGACESAELAFDLLMVSMGCEISKMPNAKIFKIKSTTE</sequence>
<dbReference type="RefSeq" id="WP_065082234.1">
    <property type="nucleotide sequence ID" value="NZ_FLSS01000031.1"/>
</dbReference>
<organism evidence="1 2">
    <name type="scientific">Elizabethkingia miricola</name>
    <name type="common">Chryseobacterium miricola</name>
    <dbReference type="NCBI Taxonomy" id="172045"/>
    <lineage>
        <taxon>Bacteria</taxon>
        <taxon>Pseudomonadati</taxon>
        <taxon>Bacteroidota</taxon>
        <taxon>Flavobacteriia</taxon>
        <taxon>Flavobacteriales</taxon>
        <taxon>Weeksellaceae</taxon>
        <taxon>Elizabethkingia</taxon>
    </lineage>
</organism>
<reference evidence="1 2" key="1">
    <citation type="submission" date="2019-07" db="EMBL/GenBank/DDBJ databases">
        <title>Genomic Encyclopedia of Archaeal and Bacterial Type Strains, Phase II (KMG-II): from individual species to whole genera.</title>
        <authorList>
            <person name="Goeker M."/>
        </authorList>
    </citation>
    <scope>NUCLEOTIDE SEQUENCE [LARGE SCALE GENOMIC DNA]</scope>
    <source>
        <strain evidence="1 2">DSM 14571</strain>
    </source>
</reference>
<protein>
    <recommendedName>
        <fullName evidence="3">Phage protein</fullName>
    </recommendedName>
</protein>
<gene>
    <name evidence="1" type="ORF">LX74_04045</name>
</gene>
<evidence type="ECO:0008006" key="3">
    <source>
        <dbReference type="Google" id="ProtNLM"/>
    </source>
</evidence>
<evidence type="ECO:0000313" key="2">
    <source>
        <dbReference type="Proteomes" id="UP000324513"/>
    </source>
</evidence>
<keyword evidence="2" id="KW-1185">Reference proteome</keyword>
<evidence type="ECO:0000313" key="1">
    <source>
        <dbReference type="EMBL" id="TYO83768.1"/>
    </source>
</evidence>
<comment type="caution">
    <text evidence="1">The sequence shown here is derived from an EMBL/GenBank/DDBJ whole genome shotgun (WGS) entry which is preliminary data.</text>
</comment>